<dbReference type="RefSeq" id="XP_007311640.1">
    <property type="nucleotide sequence ID" value="XM_007311578.1"/>
</dbReference>
<dbReference type="GeneID" id="18797789"/>
<feature type="non-terminal residue" evidence="2">
    <location>
        <position position="1"/>
    </location>
</feature>
<evidence type="ECO:0000313" key="2">
    <source>
        <dbReference type="EMBL" id="EIM79345.1"/>
    </source>
</evidence>
<dbReference type="KEGG" id="shs:STEHIDRAFT_126565"/>
<dbReference type="Proteomes" id="UP000053927">
    <property type="component" value="Unassembled WGS sequence"/>
</dbReference>
<sequence>ERTRSVAEHDYPKPPTSSLAALPQSPWTRTTSPWIVRYSQIQGVTGYCWDAPSTLCNTFKCTCTPCPDGIQALYEAIEPKVCQYVSVSACSKEGTRKQSRVRNMEELTEGASRHKKKSKSSPSERLSSGPA</sequence>
<feature type="compositionally biased region" description="Low complexity" evidence="1">
    <location>
        <begin position="120"/>
        <end position="131"/>
    </location>
</feature>
<organism evidence="2 3">
    <name type="scientific">Stereum hirsutum (strain FP-91666)</name>
    <name type="common">White-rot fungus</name>
    <dbReference type="NCBI Taxonomy" id="721885"/>
    <lineage>
        <taxon>Eukaryota</taxon>
        <taxon>Fungi</taxon>
        <taxon>Dikarya</taxon>
        <taxon>Basidiomycota</taxon>
        <taxon>Agaricomycotina</taxon>
        <taxon>Agaricomycetes</taxon>
        <taxon>Russulales</taxon>
        <taxon>Stereaceae</taxon>
        <taxon>Stereum</taxon>
    </lineage>
</organism>
<protein>
    <submittedName>
        <fullName evidence="2">Uncharacterized protein</fullName>
    </submittedName>
</protein>
<proteinExistence type="predicted"/>
<reference evidence="3" key="1">
    <citation type="journal article" date="2012" name="Science">
        <title>The Paleozoic origin of enzymatic lignin decomposition reconstructed from 31 fungal genomes.</title>
        <authorList>
            <person name="Floudas D."/>
            <person name="Binder M."/>
            <person name="Riley R."/>
            <person name="Barry K."/>
            <person name="Blanchette R.A."/>
            <person name="Henrissat B."/>
            <person name="Martinez A.T."/>
            <person name="Otillar R."/>
            <person name="Spatafora J.W."/>
            <person name="Yadav J.S."/>
            <person name="Aerts A."/>
            <person name="Benoit I."/>
            <person name="Boyd A."/>
            <person name="Carlson A."/>
            <person name="Copeland A."/>
            <person name="Coutinho P.M."/>
            <person name="de Vries R.P."/>
            <person name="Ferreira P."/>
            <person name="Findley K."/>
            <person name="Foster B."/>
            <person name="Gaskell J."/>
            <person name="Glotzer D."/>
            <person name="Gorecki P."/>
            <person name="Heitman J."/>
            <person name="Hesse C."/>
            <person name="Hori C."/>
            <person name="Igarashi K."/>
            <person name="Jurgens J.A."/>
            <person name="Kallen N."/>
            <person name="Kersten P."/>
            <person name="Kohler A."/>
            <person name="Kuees U."/>
            <person name="Kumar T.K.A."/>
            <person name="Kuo A."/>
            <person name="LaButti K."/>
            <person name="Larrondo L.F."/>
            <person name="Lindquist E."/>
            <person name="Ling A."/>
            <person name="Lombard V."/>
            <person name="Lucas S."/>
            <person name="Lundell T."/>
            <person name="Martin R."/>
            <person name="McLaughlin D.J."/>
            <person name="Morgenstern I."/>
            <person name="Morin E."/>
            <person name="Murat C."/>
            <person name="Nagy L.G."/>
            <person name="Nolan M."/>
            <person name="Ohm R.A."/>
            <person name="Patyshakuliyeva A."/>
            <person name="Rokas A."/>
            <person name="Ruiz-Duenas F.J."/>
            <person name="Sabat G."/>
            <person name="Salamov A."/>
            <person name="Samejima M."/>
            <person name="Schmutz J."/>
            <person name="Slot J.C."/>
            <person name="St John F."/>
            <person name="Stenlid J."/>
            <person name="Sun H."/>
            <person name="Sun S."/>
            <person name="Syed K."/>
            <person name="Tsang A."/>
            <person name="Wiebenga A."/>
            <person name="Young D."/>
            <person name="Pisabarro A."/>
            <person name="Eastwood D.C."/>
            <person name="Martin F."/>
            <person name="Cullen D."/>
            <person name="Grigoriev I.V."/>
            <person name="Hibbett D.S."/>
        </authorList>
    </citation>
    <scope>NUCLEOTIDE SEQUENCE [LARGE SCALE GENOMIC DNA]</scope>
    <source>
        <strain evidence="3">FP-91666</strain>
    </source>
</reference>
<name>R7RWX3_STEHR</name>
<gene>
    <name evidence="2" type="ORF">STEHIDRAFT_126565</name>
</gene>
<dbReference type="AlphaFoldDB" id="R7RWX3"/>
<feature type="region of interest" description="Disordered" evidence="1">
    <location>
        <begin position="1"/>
        <end position="24"/>
    </location>
</feature>
<evidence type="ECO:0000313" key="3">
    <source>
        <dbReference type="Proteomes" id="UP000053927"/>
    </source>
</evidence>
<dbReference type="EMBL" id="JH687406">
    <property type="protein sequence ID" value="EIM79345.1"/>
    <property type="molecule type" value="Genomic_DNA"/>
</dbReference>
<keyword evidence="3" id="KW-1185">Reference proteome</keyword>
<accession>R7RWX3</accession>
<evidence type="ECO:0000256" key="1">
    <source>
        <dbReference type="SAM" id="MobiDB-lite"/>
    </source>
</evidence>
<feature type="region of interest" description="Disordered" evidence="1">
    <location>
        <begin position="93"/>
        <end position="131"/>
    </location>
</feature>
<feature type="compositionally biased region" description="Basic and acidic residues" evidence="1">
    <location>
        <begin position="1"/>
        <end position="12"/>
    </location>
</feature>